<dbReference type="STRING" id="1093900.A0A507BJA4"/>
<keyword evidence="1" id="KW-0560">Oxidoreductase</keyword>
<dbReference type="InterPro" id="IPR036291">
    <property type="entry name" value="NAD(P)-bd_dom_sf"/>
</dbReference>
<dbReference type="EMBL" id="SKBQ01000013">
    <property type="protein sequence ID" value="TPX17519.1"/>
    <property type="molecule type" value="Genomic_DNA"/>
</dbReference>
<dbReference type="InterPro" id="IPR002347">
    <property type="entry name" value="SDR_fam"/>
</dbReference>
<gene>
    <name evidence="2" type="ORF">E0L32_003162</name>
</gene>
<keyword evidence="3" id="KW-1185">Reference proteome</keyword>
<dbReference type="SUPFAM" id="SSF51735">
    <property type="entry name" value="NAD(P)-binding Rossmann-fold domains"/>
    <property type="match status" value="1"/>
</dbReference>
<evidence type="ECO:0000313" key="3">
    <source>
        <dbReference type="Proteomes" id="UP000319257"/>
    </source>
</evidence>
<proteinExistence type="predicted"/>
<dbReference type="AlphaFoldDB" id="A0A507BJA4"/>
<protein>
    <submittedName>
        <fullName evidence="2">Uncharacterized protein</fullName>
    </submittedName>
</protein>
<sequence length="280" mass="30615">MATRALVVGGTNGIGYAIACRLAADHPDSTVIISGRTEPKNIPHPNIQFRRLDASSMKAISGYAEQFKSVREEWDMLVLSQGILTTAGRAETAEGIDNKMALHFYGRQLLIRELTPALKRDGKVLVVLDGERGDPAKLIWDDLDLKTHFSIANAAAHCISMTDAMVQRYAAQQKELGTQRHFVHALPGFVNTNIAANLPWYLKTPTRVLSSVLATTPEACAEHMLKGTYDCAAAGARDGKLWSCINAKGQVVQNKPKWTQDQLDKVEAHTWKIVDGALAA</sequence>
<comment type="caution">
    <text evidence="2">The sequence shown here is derived from an EMBL/GenBank/DDBJ whole genome shotgun (WGS) entry which is preliminary data.</text>
</comment>
<dbReference type="GeneID" id="41970609"/>
<dbReference type="PANTHER" id="PTHR47534:SF3">
    <property type="entry name" value="ALCOHOL DEHYDROGENASE-LIKE C-TERMINAL DOMAIN-CONTAINING PROTEIN"/>
    <property type="match status" value="1"/>
</dbReference>
<dbReference type="Gene3D" id="3.40.50.720">
    <property type="entry name" value="NAD(P)-binding Rossmann-like Domain"/>
    <property type="match status" value="1"/>
</dbReference>
<dbReference type="InParanoid" id="A0A507BJA4"/>
<name>A0A507BJA4_9PEZI</name>
<dbReference type="GO" id="GO:0016491">
    <property type="term" value="F:oxidoreductase activity"/>
    <property type="evidence" value="ECO:0007669"/>
    <property type="project" value="UniProtKB-KW"/>
</dbReference>
<dbReference type="FunCoup" id="A0A507BJA4">
    <property type="interactions" value="17"/>
</dbReference>
<reference evidence="2 3" key="1">
    <citation type="submission" date="2019-06" db="EMBL/GenBank/DDBJ databases">
        <title>Draft genome sequence of the filamentous fungus Phialemoniopsis curvata isolated from diesel fuel.</title>
        <authorList>
            <person name="Varaljay V.A."/>
            <person name="Lyon W.J."/>
            <person name="Crouch A.L."/>
            <person name="Drake C.E."/>
            <person name="Hollomon J.M."/>
            <person name="Nadeau L.J."/>
            <person name="Nunn H.S."/>
            <person name="Stevenson B.S."/>
            <person name="Bojanowski C.L."/>
            <person name="Crookes-Goodson W.J."/>
        </authorList>
    </citation>
    <scope>NUCLEOTIDE SEQUENCE [LARGE SCALE GENOMIC DNA]</scope>
    <source>
        <strain evidence="2 3">D216</strain>
    </source>
</reference>
<evidence type="ECO:0000256" key="1">
    <source>
        <dbReference type="ARBA" id="ARBA00023002"/>
    </source>
</evidence>
<dbReference type="RefSeq" id="XP_030999230.1">
    <property type="nucleotide sequence ID" value="XM_031137432.1"/>
</dbReference>
<dbReference type="PANTHER" id="PTHR47534">
    <property type="entry name" value="YALI0E05731P"/>
    <property type="match status" value="1"/>
</dbReference>
<accession>A0A507BJA4</accession>
<organism evidence="2 3">
    <name type="scientific">Thyridium curvatum</name>
    <dbReference type="NCBI Taxonomy" id="1093900"/>
    <lineage>
        <taxon>Eukaryota</taxon>
        <taxon>Fungi</taxon>
        <taxon>Dikarya</taxon>
        <taxon>Ascomycota</taxon>
        <taxon>Pezizomycotina</taxon>
        <taxon>Sordariomycetes</taxon>
        <taxon>Sordariomycetidae</taxon>
        <taxon>Thyridiales</taxon>
        <taxon>Thyridiaceae</taxon>
        <taxon>Thyridium</taxon>
    </lineage>
</organism>
<evidence type="ECO:0000313" key="2">
    <source>
        <dbReference type="EMBL" id="TPX17519.1"/>
    </source>
</evidence>
<dbReference type="Pfam" id="PF00106">
    <property type="entry name" value="adh_short"/>
    <property type="match status" value="1"/>
</dbReference>
<dbReference type="Proteomes" id="UP000319257">
    <property type="component" value="Unassembled WGS sequence"/>
</dbReference>
<dbReference type="InterPro" id="IPR052228">
    <property type="entry name" value="Sec_Metab_Biosynth_Oxidored"/>
</dbReference>
<dbReference type="OrthoDB" id="2898509at2759"/>